<organism evidence="11 12">
    <name type="scientific">Clostridium cylindrosporum DSM 605</name>
    <dbReference type="NCBI Taxonomy" id="1121307"/>
    <lineage>
        <taxon>Bacteria</taxon>
        <taxon>Bacillati</taxon>
        <taxon>Bacillota</taxon>
        <taxon>Clostridia</taxon>
        <taxon>Eubacteriales</taxon>
        <taxon>Clostridiaceae</taxon>
        <taxon>Clostridium</taxon>
    </lineage>
</organism>
<dbReference type="SMART" id="SM00729">
    <property type="entry name" value="Elp3"/>
    <property type="match status" value="1"/>
</dbReference>
<feature type="binding site" evidence="9">
    <location>
        <position position="278"/>
    </location>
    <ligand>
        <name>[4Fe-4S] cluster</name>
        <dbReference type="ChEBI" id="CHEBI:49883"/>
        <label>1</label>
    </ligand>
</feature>
<evidence type="ECO:0000256" key="4">
    <source>
        <dbReference type="ARBA" id="ARBA00022691"/>
    </source>
</evidence>
<dbReference type="RefSeq" id="WP_242844981.1">
    <property type="nucleotide sequence ID" value="NZ_LFVU01000028.1"/>
</dbReference>
<proteinExistence type="inferred from homology"/>
<accession>A0A0J8D4P8</accession>
<dbReference type="EC" id="2.8.1.8" evidence="9"/>
<dbReference type="UniPathway" id="UPA00538">
    <property type="reaction ID" value="UER00593"/>
</dbReference>
<keyword evidence="12" id="KW-1185">Reference proteome</keyword>
<feature type="domain" description="Radical SAM core" evidence="10">
    <location>
        <begin position="51"/>
        <end position="267"/>
    </location>
</feature>
<dbReference type="Gene3D" id="3.20.20.70">
    <property type="entry name" value="Aldolase class I"/>
    <property type="match status" value="1"/>
</dbReference>
<dbReference type="GO" id="GO:0046872">
    <property type="term" value="F:metal ion binding"/>
    <property type="evidence" value="ECO:0007669"/>
    <property type="project" value="UniProtKB-KW"/>
</dbReference>
<dbReference type="GO" id="GO:0051539">
    <property type="term" value="F:4 iron, 4 sulfur cluster binding"/>
    <property type="evidence" value="ECO:0007669"/>
    <property type="project" value="UniProtKB-UniRule"/>
</dbReference>
<evidence type="ECO:0000256" key="7">
    <source>
        <dbReference type="ARBA" id="ARBA00023014"/>
    </source>
</evidence>
<dbReference type="InterPro" id="IPR003698">
    <property type="entry name" value="Lipoyl_synth"/>
</dbReference>
<dbReference type="PATRIC" id="fig|1121307.3.peg.739"/>
<keyword evidence="7 9" id="KW-0411">Iron-sulfur</keyword>
<dbReference type="SFLD" id="SFLDS00029">
    <property type="entry name" value="Radical_SAM"/>
    <property type="match status" value="1"/>
</dbReference>
<comment type="catalytic activity">
    <reaction evidence="8 9">
        <text>[[Fe-S] cluster scaffold protein carrying a second [4Fe-4S](2+) cluster] + N(6)-octanoyl-L-lysyl-[protein] + 2 oxidized [2Fe-2S]-[ferredoxin] + 2 S-adenosyl-L-methionine + 4 H(+) = [[Fe-S] cluster scaffold protein] + N(6)-[(R)-dihydrolipoyl]-L-lysyl-[protein] + 4 Fe(3+) + 2 hydrogen sulfide + 2 5'-deoxyadenosine + 2 L-methionine + 2 reduced [2Fe-2S]-[ferredoxin]</text>
        <dbReference type="Rhea" id="RHEA:16585"/>
        <dbReference type="Rhea" id="RHEA-COMP:9928"/>
        <dbReference type="Rhea" id="RHEA-COMP:10000"/>
        <dbReference type="Rhea" id="RHEA-COMP:10001"/>
        <dbReference type="Rhea" id="RHEA-COMP:10475"/>
        <dbReference type="Rhea" id="RHEA-COMP:14568"/>
        <dbReference type="Rhea" id="RHEA-COMP:14569"/>
        <dbReference type="ChEBI" id="CHEBI:15378"/>
        <dbReference type="ChEBI" id="CHEBI:17319"/>
        <dbReference type="ChEBI" id="CHEBI:29034"/>
        <dbReference type="ChEBI" id="CHEBI:29919"/>
        <dbReference type="ChEBI" id="CHEBI:33722"/>
        <dbReference type="ChEBI" id="CHEBI:33737"/>
        <dbReference type="ChEBI" id="CHEBI:33738"/>
        <dbReference type="ChEBI" id="CHEBI:57844"/>
        <dbReference type="ChEBI" id="CHEBI:59789"/>
        <dbReference type="ChEBI" id="CHEBI:78809"/>
        <dbReference type="ChEBI" id="CHEBI:83100"/>
        <dbReference type="EC" id="2.8.1.8"/>
    </reaction>
</comment>
<dbReference type="STRING" id="1121307.CLCY_1c03740"/>
<name>A0A0J8D4P8_CLOCY</name>
<evidence type="ECO:0000256" key="1">
    <source>
        <dbReference type="ARBA" id="ARBA00022485"/>
    </source>
</evidence>
<dbReference type="InterPro" id="IPR058240">
    <property type="entry name" value="rSAM_sf"/>
</dbReference>
<dbReference type="PROSITE" id="PS51918">
    <property type="entry name" value="RADICAL_SAM"/>
    <property type="match status" value="1"/>
</dbReference>
<feature type="binding site" evidence="9">
    <location>
        <position position="69"/>
    </location>
    <ligand>
        <name>[4Fe-4S] cluster</name>
        <dbReference type="ChEBI" id="CHEBI:49883"/>
        <label>2</label>
        <note>4Fe-4S-S-AdoMet</note>
    </ligand>
</feature>
<protein>
    <recommendedName>
        <fullName evidence="9">Lipoyl synthase</fullName>
        <ecNumber evidence="9">2.8.1.8</ecNumber>
    </recommendedName>
    <alternativeName>
        <fullName evidence="9">Lip-syn</fullName>
        <shortName evidence="9">LS</shortName>
    </alternativeName>
    <alternativeName>
        <fullName evidence="9">Lipoate synthase</fullName>
    </alternativeName>
    <alternativeName>
        <fullName evidence="9">Lipoic acid synthase</fullName>
    </alternativeName>
    <alternativeName>
        <fullName evidence="9">Sulfur insertion protein LipA</fullName>
    </alternativeName>
</protein>
<evidence type="ECO:0000256" key="5">
    <source>
        <dbReference type="ARBA" id="ARBA00022723"/>
    </source>
</evidence>
<comment type="subcellular location">
    <subcellularLocation>
        <location evidence="9">Cytoplasm</location>
    </subcellularLocation>
</comment>
<dbReference type="GO" id="GO:0009249">
    <property type="term" value="P:protein lipoylation"/>
    <property type="evidence" value="ECO:0007669"/>
    <property type="project" value="UniProtKB-UniRule"/>
</dbReference>
<evidence type="ECO:0000313" key="12">
    <source>
        <dbReference type="Proteomes" id="UP000036756"/>
    </source>
</evidence>
<dbReference type="Pfam" id="PF04055">
    <property type="entry name" value="Radical_SAM"/>
    <property type="match status" value="1"/>
</dbReference>
<feature type="binding site" evidence="9">
    <location>
        <position position="72"/>
    </location>
    <ligand>
        <name>[4Fe-4S] cluster</name>
        <dbReference type="ChEBI" id="CHEBI:49883"/>
        <label>2</label>
        <note>4Fe-4S-S-AdoMet</note>
    </ligand>
</feature>
<dbReference type="SFLD" id="SFLDF00271">
    <property type="entry name" value="lipoyl_synthase"/>
    <property type="match status" value="1"/>
</dbReference>
<reference evidence="11 12" key="1">
    <citation type="submission" date="2015-06" db="EMBL/GenBank/DDBJ databases">
        <title>Draft genome sequence of the purine-degrading Clostridium cylindrosporum HC-1 (DSM 605).</title>
        <authorList>
            <person name="Poehlein A."/>
            <person name="Schiel-Bengelsdorf B."/>
            <person name="Bengelsdorf F."/>
            <person name="Daniel R."/>
            <person name="Duerre P."/>
        </authorList>
    </citation>
    <scope>NUCLEOTIDE SEQUENCE [LARGE SCALE GENOMIC DNA]</scope>
    <source>
        <strain evidence="11 12">DSM 605</strain>
    </source>
</reference>
<keyword evidence="6 9" id="KW-0408">Iron</keyword>
<keyword evidence="4 9" id="KW-0949">S-adenosyl-L-methionine</keyword>
<feature type="binding site" evidence="9">
    <location>
        <position position="39"/>
    </location>
    <ligand>
        <name>[4Fe-4S] cluster</name>
        <dbReference type="ChEBI" id="CHEBI:49883"/>
        <label>1</label>
    </ligand>
</feature>
<dbReference type="AlphaFoldDB" id="A0A0J8D4P8"/>
<dbReference type="GO" id="GO:0016992">
    <property type="term" value="F:lipoate synthase activity"/>
    <property type="evidence" value="ECO:0007669"/>
    <property type="project" value="UniProtKB-UniRule"/>
</dbReference>
<evidence type="ECO:0000259" key="10">
    <source>
        <dbReference type="PROSITE" id="PS51918"/>
    </source>
</evidence>
<feature type="binding site" evidence="9">
    <location>
        <position position="44"/>
    </location>
    <ligand>
        <name>[4Fe-4S] cluster</name>
        <dbReference type="ChEBI" id="CHEBI:49883"/>
        <label>1</label>
    </ligand>
</feature>
<dbReference type="SFLD" id="SFLDG01058">
    <property type="entry name" value="lipoyl_synthase_like"/>
    <property type="match status" value="1"/>
</dbReference>
<evidence type="ECO:0000256" key="3">
    <source>
        <dbReference type="ARBA" id="ARBA00022679"/>
    </source>
</evidence>
<dbReference type="InterPro" id="IPR007197">
    <property type="entry name" value="rSAM"/>
</dbReference>
<evidence type="ECO:0000256" key="8">
    <source>
        <dbReference type="ARBA" id="ARBA00047326"/>
    </source>
</evidence>
<keyword evidence="2 9" id="KW-0963">Cytoplasm</keyword>
<dbReference type="GO" id="GO:0005737">
    <property type="term" value="C:cytoplasm"/>
    <property type="evidence" value="ECO:0007669"/>
    <property type="project" value="UniProtKB-SubCell"/>
</dbReference>
<evidence type="ECO:0000256" key="9">
    <source>
        <dbReference type="HAMAP-Rule" id="MF_00206"/>
    </source>
</evidence>
<comment type="similarity">
    <text evidence="9">Belongs to the radical SAM superfamily. Lipoyl synthase family.</text>
</comment>
<dbReference type="HAMAP" id="MF_00206">
    <property type="entry name" value="Lipoyl_synth"/>
    <property type="match status" value="1"/>
</dbReference>
<dbReference type="CDD" id="cd01335">
    <property type="entry name" value="Radical_SAM"/>
    <property type="match status" value="1"/>
</dbReference>
<keyword evidence="1 9" id="KW-0004">4Fe-4S</keyword>
<keyword evidence="5 9" id="KW-0479">Metal-binding</keyword>
<gene>
    <name evidence="9 11" type="primary">lipA</name>
    <name evidence="11" type="ORF">CLCY_1c03740</name>
</gene>
<evidence type="ECO:0000256" key="6">
    <source>
        <dbReference type="ARBA" id="ARBA00023004"/>
    </source>
</evidence>
<sequence>METVKIGRKPEWLRIKVQGDQKANEVYKALDSLALNTVCKEANCPNKMECYNRKTATFMILGNVCTRNCTFCNVTKGRTEEVNPEEPKNIAVAVEKLGLRHVVITTVTRDDLKDGGAAHFAECIKEIRKLNKNVTIEVLISDLRGNWDALKVIVDAKPDVLNHNVETVKSLYKNVRPMAIYERSMELLKRVKEIDSSILTKSGIMVGLGETKEQVFELFGDLVSQGCDILTVGQYLRPSLKHHPVIEYVHPTVFDEYRDKAKEAGIKFVMSGPLVRSSYKADMPFSGEEE</sequence>
<dbReference type="PANTHER" id="PTHR10949">
    <property type="entry name" value="LIPOYL SYNTHASE"/>
    <property type="match status" value="1"/>
</dbReference>
<evidence type="ECO:0000313" key="11">
    <source>
        <dbReference type="EMBL" id="KMT21140.1"/>
    </source>
</evidence>
<keyword evidence="3 9" id="KW-0808">Transferase</keyword>
<comment type="pathway">
    <text evidence="9">Protein modification; protein lipoylation via endogenous pathway; protein N(6)-(lipoyl)lysine from octanoyl-[acyl-carrier-protein]: step 2/2.</text>
</comment>
<comment type="caution">
    <text evidence="11">The sequence shown here is derived from an EMBL/GenBank/DDBJ whole genome shotgun (WGS) entry which is preliminary data.</text>
</comment>
<dbReference type="NCBIfam" id="NF004019">
    <property type="entry name" value="PRK05481.1"/>
    <property type="match status" value="1"/>
</dbReference>
<evidence type="ECO:0000256" key="2">
    <source>
        <dbReference type="ARBA" id="ARBA00022490"/>
    </source>
</evidence>
<dbReference type="EMBL" id="LFVU01000028">
    <property type="protein sequence ID" value="KMT21140.1"/>
    <property type="molecule type" value="Genomic_DNA"/>
</dbReference>
<feature type="binding site" evidence="9">
    <location>
        <position position="65"/>
    </location>
    <ligand>
        <name>[4Fe-4S] cluster</name>
        <dbReference type="ChEBI" id="CHEBI:49883"/>
        <label>2</label>
        <note>4Fe-4S-S-AdoMet</note>
    </ligand>
</feature>
<dbReference type="Proteomes" id="UP000036756">
    <property type="component" value="Unassembled WGS sequence"/>
</dbReference>
<feature type="binding site" evidence="9">
    <location>
        <position position="50"/>
    </location>
    <ligand>
        <name>[4Fe-4S] cluster</name>
        <dbReference type="ChEBI" id="CHEBI:49883"/>
        <label>1</label>
    </ligand>
</feature>
<dbReference type="NCBIfam" id="NF009544">
    <property type="entry name" value="PRK12928.1"/>
    <property type="match status" value="1"/>
</dbReference>
<dbReference type="InterPro" id="IPR013785">
    <property type="entry name" value="Aldolase_TIM"/>
</dbReference>
<dbReference type="InterPro" id="IPR006638">
    <property type="entry name" value="Elp3/MiaA/NifB-like_rSAM"/>
</dbReference>
<comment type="function">
    <text evidence="9">Catalyzes the radical-mediated insertion of two sulfur atoms into the C-6 and C-8 positions of the octanoyl moiety bound to the lipoyl domains of lipoate-dependent enzymes, thereby converting the octanoylated domains into lipoylated derivatives.</text>
</comment>
<dbReference type="SUPFAM" id="SSF102114">
    <property type="entry name" value="Radical SAM enzymes"/>
    <property type="match status" value="1"/>
</dbReference>
<dbReference type="PANTHER" id="PTHR10949:SF0">
    <property type="entry name" value="LIPOYL SYNTHASE, MITOCHONDRIAL"/>
    <property type="match status" value="1"/>
</dbReference>
<dbReference type="NCBIfam" id="TIGR00510">
    <property type="entry name" value="lipA"/>
    <property type="match status" value="1"/>
</dbReference>
<comment type="cofactor">
    <cofactor evidence="9">
        <name>[4Fe-4S] cluster</name>
        <dbReference type="ChEBI" id="CHEBI:49883"/>
    </cofactor>
    <text evidence="9">Binds 2 [4Fe-4S] clusters per subunit. One cluster is coordinated with 3 cysteines and an exchangeable S-adenosyl-L-methionine.</text>
</comment>
<dbReference type="PIRSF" id="PIRSF005963">
    <property type="entry name" value="Lipoyl_synth"/>
    <property type="match status" value="1"/>
</dbReference>
<dbReference type="FunFam" id="3.20.20.70:FF:000040">
    <property type="entry name" value="Lipoyl synthase"/>
    <property type="match status" value="1"/>
</dbReference>